<sequence>MTDAIDWPELRTLYGTAALPDLNTCHFFYLHIDERDTSVTFGFETQQLPEHPKPEWAEKAYNTLRFWIEFTGVADLQLRGIQAEAERSVQITGGNTPGSLQVSVRSSTRSMAFTAAASQVSHTRVYLQGPV</sequence>
<protein>
    <submittedName>
        <fullName evidence="1">Imm50 family immunity protein</fullName>
    </submittedName>
</protein>
<dbReference type="Pfam" id="PF15594">
    <property type="entry name" value="Imm50"/>
    <property type="match status" value="1"/>
</dbReference>
<evidence type="ECO:0000313" key="1">
    <source>
        <dbReference type="EMBL" id="MFJ2821518.1"/>
    </source>
</evidence>
<dbReference type="Proteomes" id="UP001617351">
    <property type="component" value="Unassembled WGS sequence"/>
</dbReference>
<dbReference type="EMBL" id="JBIUYY010000004">
    <property type="protein sequence ID" value="MFJ2821518.1"/>
    <property type="molecule type" value="Genomic_DNA"/>
</dbReference>
<dbReference type="InterPro" id="IPR028957">
    <property type="entry name" value="Imm50"/>
</dbReference>
<reference evidence="1 2" key="1">
    <citation type="submission" date="2024-10" db="EMBL/GenBank/DDBJ databases">
        <title>The Natural Products Discovery Center: Release of the First 8490 Sequenced Strains for Exploring Actinobacteria Biosynthetic Diversity.</title>
        <authorList>
            <person name="Kalkreuter E."/>
            <person name="Kautsar S.A."/>
            <person name="Yang D."/>
            <person name="Bader C.D."/>
            <person name="Teijaro C.N."/>
            <person name="Fluegel L."/>
            <person name="Davis C.M."/>
            <person name="Simpson J.R."/>
            <person name="Lauterbach L."/>
            <person name="Steele A.D."/>
            <person name="Gui C."/>
            <person name="Meng S."/>
            <person name="Li G."/>
            <person name="Viehrig K."/>
            <person name="Ye F."/>
            <person name="Su P."/>
            <person name="Kiefer A.F."/>
            <person name="Nichols A."/>
            <person name="Cepeda A.J."/>
            <person name="Yan W."/>
            <person name="Fan B."/>
            <person name="Jiang Y."/>
            <person name="Adhikari A."/>
            <person name="Zheng C.-J."/>
            <person name="Schuster L."/>
            <person name="Cowan T.M."/>
            <person name="Smanski M.J."/>
            <person name="Chevrette M.G."/>
            <person name="De Carvalho L.P.S."/>
            <person name="Shen B."/>
        </authorList>
    </citation>
    <scope>NUCLEOTIDE SEQUENCE [LARGE SCALE GENOMIC DNA]</scope>
    <source>
        <strain evidence="1 2">NPDC087220</strain>
    </source>
</reference>
<evidence type="ECO:0000313" key="2">
    <source>
        <dbReference type="Proteomes" id="UP001617351"/>
    </source>
</evidence>
<gene>
    <name evidence="1" type="ORF">ACIO7M_10430</name>
</gene>
<proteinExistence type="predicted"/>
<accession>A0ABW8EFV4</accession>
<name>A0ABW8EFV4_STRT5</name>
<comment type="caution">
    <text evidence="1">The sequence shown here is derived from an EMBL/GenBank/DDBJ whole genome shotgun (WGS) entry which is preliminary data.</text>
</comment>
<dbReference type="RefSeq" id="WP_402379465.1">
    <property type="nucleotide sequence ID" value="NZ_JBIUYY010000004.1"/>
</dbReference>
<organism evidence="1 2">
    <name type="scientific">Streptomyces toxytricini</name>
    <name type="common">Actinomyces toxytricini</name>
    <dbReference type="NCBI Taxonomy" id="67369"/>
    <lineage>
        <taxon>Bacteria</taxon>
        <taxon>Bacillati</taxon>
        <taxon>Actinomycetota</taxon>
        <taxon>Actinomycetes</taxon>
        <taxon>Kitasatosporales</taxon>
        <taxon>Streptomycetaceae</taxon>
        <taxon>Streptomyces</taxon>
    </lineage>
</organism>
<keyword evidence="2" id="KW-1185">Reference proteome</keyword>